<dbReference type="Proteomes" id="UP001174909">
    <property type="component" value="Unassembled WGS sequence"/>
</dbReference>
<dbReference type="AlphaFoldDB" id="A0AA35WY11"/>
<protein>
    <submittedName>
        <fullName evidence="2">Uncharacterized protein</fullName>
    </submittedName>
</protein>
<comment type="caution">
    <text evidence="2">The sequence shown here is derived from an EMBL/GenBank/DDBJ whole genome shotgun (WGS) entry which is preliminary data.</text>
</comment>
<name>A0AA35WY11_GEOBA</name>
<keyword evidence="3" id="KW-1185">Reference proteome</keyword>
<gene>
    <name evidence="2" type="ORF">GBAR_LOCUS20736</name>
</gene>
<evidence type="ECO:0000256" key="1">
    <source>
        <dbReference type="SAM" id="MobiDB-lite"/>
    </source>
</evidence>
<feature type="compositionally biased region" description="Basic residues" evidence="1">
    <location>
        <begin position="1"/>
        <end position="11"/>
    </location>
</feature>
<evidence type="ECO:0000313" key="3">
    <source>
        <dbReference type="Proteomes" id="UP001174909"/>
    </source>
</evidence>
<accession>A0AA35WY11</accession>
<reference evidence="2" key="1">
    <citation type="submission" date="2023-03" db="EMBL/GenBank/DDBJ databases">
        <authorList>
            <person name="Steffen K."/>
            <person name="Cardenas P."/>
        </authorList>
    </citation>
    <scope>NUCLEOTIDE SEQUENCE</scope>
</reference>
<organism evidence="2 3">
    <name type="scientific">Geodia barretti</name>
    <name type="common">Barrett's horny sponge</name>
    <dbReference type="NCBI Taxonomy" id="519541"/>
    <lineage>
        <taxon>Eukaryota</taxon>
        <taxon>Metazoa</taxon>
        <taxon>Porifera</taxon>
        <taxon>Demospongiae</taxon>
        <taxon>Heteroscleromorpha</taxon>
        <taxon>Tetractinellida</taxon>
        <taxon>Astrophorina</taxon>
        <taxon>Geodiidae</taxon>
        <taxon>Geodia</taxon>
    </lineage>
</organism>
<evidence type="ECO:0000313" key="2">
    <source>
        <dbReference type="EMBL" id="CAI8037059.1"/>
    </source>
</evidence>
<dbReference type="EMBL" id="CASHTH010002910">
    <property type="protein sequence ID" value="CAI8037059.1"/>
    <property type="molecule type" value="Genomic_DNA"/>
</dbReference>
<sequence length="98" mass="10707">MVQSPGKKRARFPPQRPCHDPREWGGACCHGVWDNGGGGGGVCDSGKGEGGGEGEGRGEREIWVLTKWTTVQYSISKTTPAQSFLFLRSLWETVSLWL</sequence>
<proteinExistence type="predicted"/>
<feature type="region of interest" description="Disordered" evidence="1">
    <location>
        <begin position="1"/>
        <end position="21"/>
    </location>
</feature>